<evidence type="ECO:0000256" key="11">
    <source>
        <dbReference type="ARBA" id="ARBA00022777"/>
    </source>
</evidence>
<evidence type="ECO:0000256" key="10">
    <source>
        <dbReference type="ARBA" id="ARBA00022741"/>
    </source>
</evidence>
<keyword evidence="13" id="KW-0157">Chromophore</keyword>
<keyword evidence="15" id="KW-0675">Receptor</keyword>
<keyword evidence="20" id="KW-1185">Reference proteome</keyword>
<dbReference type="NCBIfam" id="TIGR00229">
    <property type="entry name" value="sensory_box"/>
    <property type="match status" value="1"/>
</dbReference>
<dbReference type="SMART" id="SM00091">
    <property type="entry name" value="PAS"/>
    <property type="match status" value="1"/>
</dbReference>
<sequence length="357" mass="38543">MTEAENEAGAPDSLATPGGGVLSSSNSTDLDLLKVAVEAVGEAILVTSPELDSPGPRIEYANPAFAHMTGYTPGEVLGRTPRMLQGPATDRAFLDRLRATLAAGQSFQGEAVNYRKDGTEYNVEWLITPVLDGDGRVVHWVSAQRDVTERKQTEAHLRRLADEVNHRVNNTLAAVQSMALQTLRTAPCSEDTRAAFLGRLFALSRVHDLLAKGRWRGASLHDLAEVQLAHHRGRDPRRIEASGPELLLRPGVTVTLGLVLHELAANAAAHGALSASGGRVRLRWSAALAEGDRRLYLRWAEEGGPPLPGPPTRRGFGVRLIERGLAQELQADTRLLFKPSGLRCEIDAPLSAVIGEQ</sequence>
<dbReference type="SUPFAM" id="SSF55785">
    <property type="entry name" value="PYP-like sensor domain (PAS domain)"/>
    <property type="match status" value="1"/>
</dbReference>
<accession>A0A4R4D4A3</accession>
<dbReference type="PANTHER" id="PTHR41523">
    <property type="entry name" value="TWO-COMPONENT SYSTEM SENSOR PROTEIN"/>
    <property type="match status" value="1"/>
</dbReference>
<feature type="region of interest" description="Disordered" evidence="16">
    <location>
        <begin position="1"/>
        <end position="22"/>
    </location>
</feature>
<keyword evidence="11" id="KW-0418">Kinase</keyword>
<dbReference type="SMART" id="SM00911">
    <property type="entry name" value="HWE_HK"/>
    <property type="match status" value="1"/>
</dbReference>
<evidence type="ECO:0000256" key="13">
    <source>
        <dbReference type="ARBA" id="ARBA00022991"/>
    </source>
</evidence>
<keyword evidence="8" id="KW-0808">Transferase</keyword>
<evidence type="ECO:0000256" key="7">
    <source>
        <dbReference type="ARBA" id="ARBA00022643"/>
    </source>
</evidence>
<evidence type="ECO:0000259" key="17">
    <source>
        <dbReference type="PROSITE" id="PS50112"/>
    </source>
</evidence>
<evidence type="ECO:0000313" key="20">
    <source>
        <dbReference type="Proteomes" id="UP000295023"/>
    </source>
</evidence>
<evidence type="ECO:0000256" key="2">
    <source>
        <dbReference type="ARBA" id="ARBA00012438"/>
    </source>
</evidence>
<keyword evidence="12" id="KW-0067">ATP-binding</keyword>
<dbReference type="Gene3D" id="3.30.450.20">
    <property type="entry name" value="PAS domain"/>
    <property type="match status" value="1"/>
</dbReference>
<dbReference type="PROSITE" id="PS50112">
    <property type="entry name" value="PAS"/>
    <property type="match status" value="1"/>
</dbReference>
<comment type="caution">
    <text evidence="19">The sequence shown here is derived from an EMBL/GenBank/DDBJ whole genome shotgun (WGS) entry which is preliminary data.</text>
</comment>
<evidence type="ECO:0000256" key="9">
    <source>
        <dbReference type="ARBA" id="ARBA00022737"/>
    </source>
</evidence>
<keyword evidence="4" id="KW-0597">Phosphoprotein</keyword>
<keyword evidence="14" id="KW-0843">Virulence</keyword>
<comment type="catalytic activity">
    <reaction evidence="1">
        <text>ATP + protein L-histidine = ADP + protein N-phospho-L-histidine.</text>
        <dbReference type="EC" id="2.7.13.3"/>
    </reaction>
</comment>
<evidence type="ECO:0000256" key="6">
    <source>
        <dbReference type="ARBA" id="ARBA00022630"/>
    </source>
</evidence>
<organism evidence="19 20">
    <name type="scientific">Roseicella aquatilis</name>
    <dbReference type="NCBI Taxonomy" id="2527868"/>
    <lineage>
        <taxon>Bacteria</taxon>
        <taxon>Pseudomonadati</taxon>
        <taxon>Pseudomonadota</taxon>
        <taxon>Alphaproteobacteria</taxon>
        <taxon>Acetobacterales</taxon>
        <taxon>Roseomonadaceae</taxon>
        <taxon>Roseicella</taxon>
    </lineage>
</organism>
<dbReference type="InterPro" id="IPR011102">
    <property type="entry name" value="Sig_transdc_His_kinase_HWE"/>
</dbReference>
<evidence type="ECO:0000256" key="1">
    <source>
        <dbReference type="ARBA" id="ARBA00000085"/>
    </source>
</evidence>
<dbReference type="InterPro" id="IPR000700">
    <property type="entry name" value="PAS-assoc_C"/>
</dbReference>
<reference evidence="19 20" key="1">
    <citation type="submission" date="2019-03" db="EMBL/GenBank/DDBJ databases">
        <title>Paracraurococcus aquatilis NE82 genome sequence.</title>
        <authorList>
            <person name="Zhao Y."/>
            <person name="Du Z."/>
        </authorList>
    </citation>
    <scope>NUCLEOTIDE SEQUENCE [LARGE SCALE GENOMIC DNA]</scope>
    <source>
        <strain evidence="19 20">NE82</strain>
    </source>
</reference>
<feature type="domain" description="PAC" evidence="18">
    <location>
        <begin position="105"/>
        <end position="159"/>
    </location>
</feature>
<feature type="domain" description="PAS" evidence="17">
    <location>
        <begin position="29"/>
        <end position="104"/>
    </location>
</feature>
<dbReference type="CDD" id="cd00130">
    <property type="entry name" value="PAS"/>
    <property type="match status" value="1"/>
</dbReference>
<evidence type="ECO:0000256" key="14">
    <source>
        <dbReference type="ARBA" id="ARBA00023026"/>
    </source>
</evidence>
<dbReference type="GO" id="GO:0004673">
    <property type="term" value="F:protein histidine kinase activity"/>
    <property type="evidence" value="ECO:0007669"/>
    <property type="project" value="UniProtKB-EC"/>
</dbReference>
<dbReference type="InterPro" id="IPR036890">
    <property type="entry name" value="HATPase_C_sf"/>
</dbReference>
<dbReference type="Gene3D" id="3.30.565.10">
    <property type="entry name" value="Histidine kinase-like ATPase, C-terminal domain"/>
    <property type="match status" value="1"/>
</dbReference>
<dbReference type="InterPro" id="IPR001610">
    <property type="entry name" value="PAC"/>
</dbReference>
<keyword evidence="3" id="KW-0600">Photoreceptor protein</keyword>
<dbReference type="AlphaFoldDB" id="A0A4R4D4A3"/>
<keyword evidence="9" id="KW-0677">Repeat</keyword>
<keyword evidence="6" id="KW-0285">Flavoprotein</keyword>
<dbReference type="InterPro" id="IPR035965">
    <property type="entry name" value="PAS-like_dom_sf"/>
</dbReference>
<dbReference type="EC" id="2.7.13.3" evidence="2"/>
<keyword evidence="10" id="KW-0547">Nucleotide-binding</keyword>
<evidence type="ECO:0000256" key="8">
    <source>
        <dbReference type="ARBA" id="ARBA00022679"/>
    </source>
</evidence>
<dbReference type="PANTHER" id="PTHR41523:SF7">
    <property type="entry name" value="HISTIDINE KINASE"/>
    <property type="match status" value="1"/>
</dbReference>
<evidence type="ECO:0000313" key="19">
    <source>
        <dbReference type="EMBL" id="TCZ50675.1"/>
    </source>
</evidence>
<evidence type="ECO:0000259" key="18">
    <source>
        <dbReference type="PROSITE" id="PS50113"/>
    </source>
</evidence>
<evidence type="ECO:0000256" key="15">
    <source>
        <dbReference type="ARBA" id="ARBA00023170"/>
    </source>
</evidence>
<dbReference type="SMART" id="SM00086">
    <property type="entry name" value="PAC"/>
    <property type="match status" value="1"/>
</dbReference>
<dbReference type="RefSeq" id="WP_132297807.1">
    <property type="nucleotide sequence ID" value="NZ_SKBM01000064.1"/>
</dbReference>
<gene>
    <name evidence="19" type="ORF">EXY23_27270</name>
</gene>
<dbReference type="GO" id="GO:0009881">
    <property type="term" value="F:photoreceptor activity"/>
    <property type="evidence" value="ECO:0007669"/>
    <property type="project" value="UniProtKB-KW"/>
</dbReference>
<evidence type="ECO:0000256" key="5">
    <source>
        <dbReference type="ARBA" id="ARBA00022606"/>
    </source>
</evidence>
<dbReference type="Proteomes" id="UP000295023">
    <property type="component" value="Unassembled WGS sequence"/>
</dbReference>
<protein>
    <recommendedName>
        <fullName evidence="2">histidine kinase</fullName>
        <ecNumber evidence="2">2.7.13.3</ecNumber>
    </recommendedName>
</protein>
<evidence type="ECO:0000256" key="4">
    <source>
        <dbReference type="ARBA" id="ARBA00022553"/>
    </source>
</evidence>
<name>A0A4R4D4A3_9PROT</name>
<dbReference type="Pfam" id="PF07536">
    <property type="entry name" value="HWE_HK"/>
    <property type="match status" value="1"/>
</dbReference>
<keyword evidence="5" id="KW-0716">Sensory transduction</keyword>
<dbReference type="EMBL" id="SKBM01000064">
    <property type="protein sequence ID" value="TCZ50675.1"/>
    <property type="molecule type" value="Genomic_DNA"/>
</dbReference>
<dbReference type="PROSITE" id="PS50113">
    <property type="entry name" value="PAC"/>
    <property type="match status" value="1"/>
</dbReference>
<evidence type="ECO:0000256" key="12">
    <source>
        <dbReference type="ARBA" id="ARBA00022840"/>
    </source>
</evidence>
<evidence type="ECO:0000256" key="3">
    <source>
        <dbReference type="ARBA" id="ARBA00022543"/>
    </source>
</evidence>
<dbReference type="GO" id="GO:0005524">
    <property type="term" value="F:ATP binding"/>
    <property type="evidence" value="ECO:0007669"/>
    <property type="project" value="UniProtKB-KW"/>
</dbReference>
<dbReference type="InterPro" id="IPR000014">
    <property type="entry name" value="PAS"/>
</dbReference>
<dbReference type="OrthoDB" id="7991996at2"/>
<evidence type="ECO:0000256" key="16">
    <source>
        <dbReference type="SAM" id="MobiDB-lite"/>
    </source>
</evidence>
<dbReference type="Pfam" id="PF13426">
    <property type="entry name" value="PAS_9"/>
    <property type="match status" value="1"/>
</dbReference>
<keyword evidence="7" id="KW-0288">FMN</keyword>
<proteinExistence type="predicted"/>